<protein>
    <submittedName>
        <fullName evidence="2">Uncharacterized protein</fullName>
    </submittedName>
</protein>
<dbReference type="EMBL" id="SNWP01000011">
    <property type="protein sequence ID" value="TDO27140.1"/>
    <property type="molecule type" value="Genomic_DNA"/>
</dbReference>
<evidence type="ECO:0000313" key="2">
    <source>
        <dbReference type="EMBL" id="TDO27140.1"/>
    </source>
</evidence>
<keyword evidence="3" id="KW-1185">Reference proteome</keyword>
<comment type="caution">
    <text evidence="2">The sequence shown here is derived from an EMBL/GenBank/DDBJ whole genome shotgun (WGS) entry which is preliminary data.</text>
</comment>
<keyword evidence="1" id="KW-0472">Membrane</keyword>
<feature type="transmembrane region" description="Helical" evidence="1">
    <location>
        <begin position="60"/>
        <end position="81"/>
    </location>
</feature>
<sequence>MQQRTFITNAEDIRSIARDISIFSCKKQIFKVQLNQFSETENFEVEKKVVRLYSIGQHGFWTVLPVYTTLIYLSMVFAAIIPYNELGIVPTILLYAPFSLGAILLLRASATLYAKRALIKLAADLHTAPSFTFG</sequence>
<keyword evidence="1" id="KW-1133">Transmembrane helix</keyword>
<dbReference type="Proteomes" id="UP000295741">
    <property type="component" value="Unassembled WGS sequence"/>
</dbReference>
<keyword evidence="1" id="KW-0812">Transmembrane</keyword>
<feature type="transmembrane region" description="Helical" evidence="1">
    <location>
        <begin position="87"/>
        <end position="106"/>
    </location>
</feature>
<reference evidence="2 3" key="1">
    <citation type="submission" date="2019-03" db="EMBL/GenBank/DDBJ databases">
        <title>Genomic Encyclopedia of Archaeal and Bacterial Type Strains, Phase II (KMG-II): from individual species to whole genera.</title>
        <authorList>
            <person name="Goeker M."/>
        </authorList>
    </citation>
    <scope>NUCLEOTIDE SEQUENCE [LARGE SCALE GENOMIC DNA]</scope>
    <source>
        <strain evidence="2 3">DSM 28323</strain>
    </source>
</reference>
<proteinExistence type="predicted"/>
<dbReference type="AlphaFoldDB" id="A0A4R6IWQ1"/>
<organism evidence="2 3">
    <name type="scientific">Sediminibacterium goheungense</name>
    <dbReference type="NCBI Taxonomy" id="1086393"/>
    <lineage>
        <taxon>Bacteria</taxon>
        <taxon>Pseudomonadati</taxon>
        <taxon>Bacteroidota</taxon>
        <taxon>Chitinophagia</taxon>
        <taxon>Chitinophagales</taxon>
        <taxon>Chitinophagaceae</taxon>
        <taxon>Sediminibacterium</taxon>
    </lineage>
</organism>
<dbReference type="RefSeq" id="WP_133475002.1">
    <property type="nucleotide sequence ID" value="NZ_SNWP01000011.1"/>
</dbReference>
<evidence type="ECO:0000313" key="3">
    <source>
        <dbReference type="Proteomes" id="UP000295741"/>
    </source>
</evidence>
<name>A0A4R6IWQ1_9BACT</name>
<accession>A0A4R6IWQ1</accession>
<dbReference type="OrthoDB" id="680151at2"/>
<gene>
    <name evidence="2" type="ORF">BC659_2459</name>
</gene>
<evidence type="ECO:0000256" key="1">
    <source>
        <dbReference type="SAM" id="Phobius"/>
    </source>
</evidence>